<comment type="caution">
    <text evidence="3">The sequence shown here is derived from an EMBL/GenBank/DDBJ whole genome shotgun (WGS) entry which is preliminary data.</text>
</comment>
<dbReference type="Pfam" id="PF12697">
    <property type="entry name" value="Abhydrolase_6"/>
    <property type="match status" value="1"/>
</dbReference>
<name>A0ABU2ADT1_9BURK</name>
<accession>A0ABU2ADT1</accession>
<dbReference type="PRINTS" id="PR00111">
    <property type="entry name" value="ABHYDROLASE"/>
</dbReference>
<dbReference type="Gene3D" id="3.40.50.1820">
    <property type="entry name" value="alpha/beta hydrolase"/>
    <property type="match status" value="1"/>
</dbReference>
<dbReference type="EMBL" id="JAVDXV010000009">
    <property type="protein sequence ID" value="MDR7335359.1"/>
    <property type="molecule type" value="Genomic_DNA"/>
</dbReference>
<evidence type="ECO:0000313" key="4">
    <source>
        <dbReference type="Proteomes" id="UP001180825"/>
    </source>
</evidence>
<dbReference type="InterPro" id="IPR029058">
    <property type="entry name" value="AB_hydrolase_fold"/>
</dbReference>
<protein>
    <submittedName>
        <fullName evidence="3">Pimeloyl-ACP methyl ester carboxylesterase</fullName>
    </submittedName>
</protein>
<keyword evidence="1" id="KW-0378">Hydrolase</keyword>
<dbReference type="InterPro" id="IPR000073">
    <property type="entry name" value="AB_hydrolase_1"/>
</dbReference>
<organism evidence="3 4">
    <name type="scientific">Roseateles asaccharophilus</name>
    <dbReference type="NCBI Taxonomy" id="582607"/>
    <lineage>
        <taxon>Bacteria</taxon>
        <taxon>Pseudomonadati</taxon>
        <taxon>Pseudomonadota</taxon>
        <taxon>Betaproteobacteria</taxon>
        <taxon>Burkholderiales</taxon>
        <taxon>Sphaerotilaceae</taxon>
        <taxon>Roseateles</taxon>
    </lineage>
</organism>
<sequence length="298" mass="32077">MSSRKRSWMGLFGAAVAILTALYVGRSEAAPAEFRDLRVEVVGQGKPVLMIPGLNSAASVWTETCAALQPGVQCHLVQLPGFAGAPAVTTEHFNTAMRDRLLAYLDDRKLDKPVVIGHSLGGTLALQMAAEKPGRIERLVIVDSLPFLGGLRGMTPEAARGMAAGMRQQMLGASKEQWEAGTRQGAAGMTRSPAHLERVVAWSLASDRATTAQAMSELWGEDLRPLLPRITAPTLVLGAWAAFEPMGSTLDSTKKIFETQYAGLNGAKVSMSQRGYHFLMWDDADWLVGEVKGFLAAR</sequence>
<dbReference type="PANTHER" id="PTHR43798">
    <property type="entry name" value="MONOACYLGLYCEROL LIPASE"/>
    <property type="match status" value="1"/>
</dbReference>
<feature type="domain" description="AB hydrolase-1" evidence="2">
    <location>
        <begin position="48"/>
        <end position="288"/>
    </location>
</feature>
<dbReference type="InterPro" id="IPR050266">
    <property type="entry name" value="AB_hydrolase_sf"/>
</dbReference>
<dbReference type="RefSeq" id="WP_310332362.1">
    <property type="nucleotide sequence ID" value="NZ_JAVDXV010000009.1"/>
</dbReference>
<dbReference type="Proteomes" id="UP001180825">
    <property type="component" value="Unassembled WGS sequence"/>
</dbReference>
<reference evidence="3 4" key="1">
    <citation type="submission" date="2023-07" db="EMBL/GenBank/DDBJ databases">
        <title>Sorghum-associated microbial communities from plants grown in Nebraska, USA.</title>
        <authorList>
            <person name="Schachtman D."/>
        </authorList>
    </citation>
    <scope>NUCLEOTIDE SEQUENCE [LARGE SCALE GENOMIC DNA]</scope>
    <source>
        <strain evidence="3 4">BE316</strain>
    </source>
</reference>
<evidence type="ECO:0000259" key="2">
    <source>
        <dbReference type="Pfam" id="PF12697"/>
    </source>
</evidence>
<dbReference type="PANTHER" id="PTHR43798:SF31">
    <property type="entry name" value="AB HYDROLASE SUPERFAMILY PROTEIN YCLE"/>
    <property type="match status" value="1"/>
</dbReference>
<proteinExistence type="predicted"/>
<keyword evidence="4" id="KW-1185">Reference proteome</keyword>
<dbReference type="SUPFAM" id="SSF53474">
    <property type="entry name" value="alpha/beta-Hydrolases"/>
    <property type="match status" value="1"/>
</dbReference>
<evidence type="ECO:0000313" key="3">
    <source>
        <dbReference type="EMBL" id="MDR7335359.1"/>
    </source>
</evidence>
<gene>
    <name evidence="3" type="ORF">J2X21_004524</name>
</gene>
<evidence type="ECO:0000256" key="1">
    <source>
        <dbReference type="ARBA" id="ARBA00022801"/>
    </source>
</evidence>